<feature type="transmembrane region" description="Helical" evidence="12">
    <location>
        <begin position="324"/>
        <end position="347"/>
    </location>
</feature>
<organism evidence="13 14">
    <name type="scientific">Flexibacter flexilis DSM 6793</name>
    <dbReference type="NCBI Taxonomy" id="927664"/>
    <lineage>
        <taxon>Bacteria</taxon>
        <taxon>Pseudomonadati</taxon>
        <taxon>Bacteroidota</taxon>
        <taxon>Cytophagia</taxon>
        <taxon>Cytophagales</taxon>
        <taxon>Flexibacteraceae</taxon>
        <taxon>Flexibacter</taxon>
    </lineage>
</organism>
<evidence type="ECO:0000256" key="9">
    <source>
        <dbReference type="ARBA" id="ARBA00023136"/>
    </source>
</evidence>
<dbReference type="GO" id="GO:0046872">
    <property type="term" value="F:metal ion binding"/>
    <property type="evidence" value="ECO:0007669"/>
    <property type="project" value="UniProtKB-KW"/>
</dbReference>
<feature type="transmembrane region" description="Helical" evidence="12">
    <location>
        <begin position="174"/>
        <end position="195"/>
    </location>
</feature>
<evidence type="ECO:0000256" key="5">
    <source>
        <dbReference type="ARBA" id="ARBA00022989"/>
    </source>
</evidence>
<dbReference type="PANTHER" id="PTHR35457">
    <property type="entry name" value="HEME A SYNTHASE"/>
    <property type="match status" value="1"/>
</dbReference>
<feature type="transmembrane region" description="Helical" evidence="12">
    <location>
        <begin position="299"/>
        <end position="318"/>
    </location>
</feature>
<gene>
    <name evidence="13" type="ORF">SAMN05421780_107163</name>
</gene>
<dbReference type="InterPro" id="IPR003780">
    <property type="entry name" value="COX15/CtaA_fam"/>
</dbReference>
<evidence type="ECO:0000256" key="8">
    <source>
        <dbReference type="ARBA" id="ARBA00023133"/>
    </source>
</evidence>
<evidence type="ECO:0000256" key="12">
    <source>
        <dbReference type="SAM" id="Phobius"/>
    </source>
</evidence>
<protein>
    <submittedName>
        <fullName evidence="13">Cytochrome c oxidase assembly protein subunit 15</fullName>
    </submittedName>
</protein>
<evidence type="ECO:0000256" key="3">
    <source>
        <dbReference type="ARBA" id="ARBA00022692"/>
    </source>
</evidence>
<comment type="pathway">
    <text evidence="11">Porphyrin-containing compound metabolism.</text>
</comment>
<dbReference type="Proteomes" id="UP000199514">
    <property type="component" value="Unassembled WGS sequence"/>
</dbReference>
<evidence type="ECO:0000256" key="2">
    <source>
        <dbReference type="ARBA" id="ARBA00022475"/>
    </source>
</evidence>
<accession>A0A1I1KQV4</accession>
<feature type="transmembrane region" description="Helical" evidence="12">
    <location>
        <begin position="115"/>
        <end position="135"/>
    </location>
</feature>
<evidence type="ECO:0000256" key="6">
    <source>
        <dbReference type="ARBA" id="ARBA00023002"/>
    </source>
</evidence>
<dbReference type="InterPro" id="IPR050450">
    <property type="entry name" value="COX15/CtaA_HemeA_synthase"/>
</dbReference>
<keyword evidence="5 12" id="KW-1133">Transmembrane helix</keyword>
<keyword evidence="4" id="KW-0479">Metal-binding</keyword>
<keyword evidence="14" id="KW-1185">Reference proteome</keyword>
<feature type="transmembrane region" description="Helical" evidence="12">
    <location>
        <begin position="259"/>
        <end position="278"/>
    </location>
</feature>
<feature type="transmembrane region" description="Helical" evidence="12">
    <location>
        <begin position="216"/>
        <end position="234"/>
    </location>
</feature>
<evidence type="ECO:0000256" key="1">
    <source>
        <dbReference type="ARBA" id="ARBA00004141"/>
    </source>
</evidence>
<comment type="subcellular location">
    <subcellularLocation>
        <location evidence="1">Membrane</location>
        <topology evidence="1">Multi-pass membrane protein</topology>
    </subcellularLocation>
</comment>
<dbReference type="Pfam" id="PF02628">
    <property type="entry name" value="COX15-CtaA"/>
    <property type="match status" value="2"/>
</dbReference>
<sequence length="360" mass="40352">MANQNSNIGFRRFGIFTIAAIYLLIMVGGIVRSTGSGMGCPDWPKCFGQWVPPTQESQLPENYKEIYAGKRKDKNLKLARYLDVLGLPELSYAVAHDPAIYNEPTFNPVKTWIEYVNRLLGASIGILIVATLVYSFRFRQTDPTITWLSAAAVLLTVFQAWLGSIVVSTNLLPFMITLHMVLAIMMVALLIYVIARSQKETIVADIPKNVTLIQRLIYTVMALSMSQIVLGTQVREGVDMIRAAVEQIPQTLIVDRIGLVFYIHRSFSILVLLVNVYLWYSLRQASMQNSLLLKLQNSLMLIILAAVVTGVVMAYFNIPAFAQPLHLTLSTIMIGLQLLMAVLLRFYQQKEVAQTMQTTA</sequence>
<keyword evidence="10" id="KW-1015">Disulfide bond</keyword>
<keyword evidence="3 12" id="KW-0812">Transmembrane</keyword>
<name>A0A1I1KQV4_9BACT</name>
<evidence type="ECO:0000256" key="4">
    <source>
        <dbReference type="ARBA" id="ARBA00022723"/>
    </source>
</evidence>
<dbReference type="RefSeq" id="WP_091513389.1">
    <property type="nucleotide sequence ID" value="NZ_FOLE01000007.1"/>
</dbReference>
<evidence type="ECO:0000256" key="10">
    <source>
        <dbReference type="ARBA" id="ARBA00023157"/>
    </source>
</evidence>
<dbReference type="AlphaFoldDB" id="A0A1I1KQV4"/>
<evidence type="ECO:0000313" key="14">
    <source>
        <dbReference type="Proteomes" id="UP000199514"/>
    </source>
</evidence>
<evidence type="ECO:0000256" key="11">
    <source>
        <dbReference type="ARBA" id="ARBA00023444"/>
    </source>
</evidence>
<dbReference type="PANTHER" id="PTHR35457:SF1">
    <property type="entry name" value="HEME A SYNTHASE"/>
    <property type="match status" value="1"/>
</dbReference>
<feature type="transmembrane region" description="Helical" evidence="12">
    <location>
        <begin position="147"/>
        <end position="168"/>
    </location>
</feature>
<evidence type="ECO:0000256" key="7">
    <source>
        <dbReference type="ARBA" id="ARBA00023004"/>
    </source>
</evidence>
<keyword evidence="6" id="KW-0560">Oxidoreductase</keyword>
<reference evidence="13 14" key="1">
    <citation type="submission" date="2016-10" db="EMBL/GenBank/DDBJ databases">
        <authorList>
            <person name="de Groot N.N."/>
        </authorList>
    </citation>
    <scope>NUCLEOTIDE SEQUENCE [LARGE SCALE GENOMIC DNA]</scope>
    <source>
        <strain evidence="13 14">DSM 6793</strain>
    </source>
</reference>
<dbReference type="GO" id="GO:0006784">
    <property type="term" value="P:heme A biosynthetic process"/>
    <property type="evidence" value="ECO:0007669"/>
    <property type="project" value="InterPro"/>
</dbReference>
<feature type="transmembrane region" description="Helical" evidence="12">
    <location>
        <begin position="12"/>
        <end position="31"/>
    </location>
</feature>
<dbReference type="GO" id="GO:0016491">
    <property type="term" value="F:oxidoreductase activity"/>
    <property type="evidence" value="ECO:0007669"/>
    <property type="project" value="UniProtKB-KW"/>
</dbReference>
<dbReference type="STRING" id="927664.SAMN05421780_107163"/>
<proteinExistence type="predicted"/>
<dbReference type="EMBL" id="FOLE01000007">
    <property type="protein sequence ID" value="SFC62985.1"/>
    <property type="molecule type" value="Genomic_DNA"/>
</dbReference>
<dbReference type="GO" id="GO:0016020">
    <property type="term" value="C:membrane"/>
    <property type="evidence" value="ECO:0007669"/>
    <property type="project" value="UniProtKB-SubCell"/>
</dbReference>
<keyword evidence="8" id="KW-0350">Heme biosynthesis</keyword>
<keyword evidence="9 12" id="KW-0472">Membrane</keyword>
<keyword evidence="2" id="KW-1003">Cell membrane</keyword>
<evidence type="ECO:0000313" key="13">
    <source>
        <dbReference type="EMBL" id="SFC62985.1"/>
    </source>
</evidence>
<keyword evidence="7" id="KW-0408">Iron</keyword>
<dbReference type="OrthoDB" id="1447144at2"/>